<proteinExistence type="predicted"/>
<comment type="caution">
    <text evidence="2">The sequence shown here is derived from an EMBL/GenBank/DDBJ whole genome shotgun (WGS) entry which is preliminary data.</text>
</comment>
<accession>A0A6I4IE28</accession>
<evidence type="ECO:0000313" key="2">
    <source>
        <dbReference type="EMBL" id="MVO07864.1"/>
    </source>
</evidence>
<evidence type="ECO:0000259" key="1">
    <source>
        <dbReference type="PROSITE" id="PS51186"/>
    </source>
</evidence>
<dbReference type="Proteomes" id="UP000431264">
    <property type="component" value="Unassembled WGS sequence"/>
</dbReference>
<dbReference type="AlphaFoldDB" id="A0A6I4IE28"/>
<dbReference type="CDD" id="cd04301">
    <property type="entry name" value="NAT_SF"/>
    <property type="match status" value="1"/>
</dbReference>
<protein>
    <submittedName>
        <fullName evidence="2">GNAT family N-acetyltransferase</fullName>
    </submittedName>
</protein>
<organism evidence="2 3">
    <name type="scientific">Flavobacterium profundi</name>
    <dbReference type="NCBI Taxonomy" id="1774945"/>
    <lineage>
        <taxon>Bacteria</taxon>
        <taxon>Pseudomonadati</taxon>
        <taxon>Bacteroidota</taxon>
        <taxon>Flavobacteriia</taxon>
        <taxon>Flavobacteriales</taxon>
        <taxon>Flavobacteriaceae</taxon>
        <taxon>Flavobacterium</taxon>
    </lineage>
</organism>
<evidence type="ECO:0000313" key="3">
    <source>
        <dbReference type="Proteomes" id="UP000431264"/>
    </source>
</evidence>
<reference evidence="3" key="1">
    <citation type="submission" date="2019-05" db="EMBL/GenBank/DDBJ databases">
        <title>Flavobacterium profundi sp. nov., isolated from a deep-sea seamount.</title>
        <authorList>
            <person name="Zhang D.-C."/>
        </authorList>
    </citation>
    <scope>NUCLEOTIDE SEQUENCE [LARGE SCALE GENOMIC DNA]</scope>
    <source>
        <strain evidence="3">TP390</strain>
    </source>
</reference>
<name>A0A6I4IE28_9FLAO</name>
<keyword evidence="3" id="KW-1185">Reference proteome</keyword>
<keyword evidence="2" id="KW-0808">Transferase</keyword>
<dbReference type="RefSeq" id="WP_140996257.1">
    <property type="nucleotide sequence ID" value="NZ_VDCZ01000001.1"/>
</dbReference>
<dbReference type="Pfam" id="PF00583">
    <property type="entry name" value="Acetyltransf_1"/>
    <property type="match status" value="1"/>
</dbReference>
<dbReference type="InterPro" id="IPR000182">
    <property type="entry name" value="GNAT_dom"/>
</dbReference>
<dbReference type="SUPFAM" id="SSF55729">
    <property type="entry name" value="Acyl-CoA N-acyltransferases (Nat)"/>
    <property type="match status" value="1"/>
</dbReference>
<dbReference type="GO" id="GO:0016747">
    <property type="term" value="F:acyltransferase activity, transferring groups other than amino-acyl groups"/>
    <property type="evidence" value="ECO:0007669"/>
    <property type="project" value="InterPro"/>
</dbReference>
<dbReference type="PROSITE" id="PS51186">
    <property type="entry name" value="GNAT"/>
    <property type="match status" value="1"/>
</dbReference>
<gene>
    <name evidence="2" type="ORF">GOQ30_01635</name>
</gene>
<dbReference type="Gene3D" id="3.40.630.30">
    <property type="match status" value="1"/>
</dbReference>
<dbReference type="InterPro" id="IPR016181">
    <property type="entry name" value="Acyl_CoA_acyltransferase"/>
</dbReference>
<sequence>MKPLIITYQPEYKNQFIDLNKAWLEEFFVVEPHDNDVFNNIESYILEPGGMIFFCIVNNEVAGTVAMQKVNNTTYELAKLAVAKKFQGLKLSNLLMDSCLAFAKAKKAEMIMLLSNRKLENALRLYEKYGFIEVPMQENDYTRANIQMELKL</sequence>
<feature type="domain" description="N-acetyltransferase" evidence="1">
    <location>
        <begin position="3"/>
        <end position="152"/>
    </location>
</feature>
<dbReference type="EMBL" id="WQLW01000001">
    <property type="protein sequence ID" value="MVO07864.1"/>
    <property type="molecule type" value="Genomic_DNA"/>
</dbReference>
<dbReference type="OrthoDB" id="1431064at2"/>